<name>A0AAV4U0C1_CAEEX</name>
<dbReference type="Proteomes" id="UP001054945">
    <property type="component" value="Unassembled WGS sequence"/>
</dbReference>
<evidence type="ECO:0000313" key="1">
    <source>
        <dbReference type="EMBL" id="GIY51218.1"/>
    </source>
</evidence>
<comment type="caution">
    <text evidence="1">The sequence shown here is derived from an EMBL/GenBank/DDBJ whole genome shotgun (WGS) entry which is preliminary data.</text>
</comment>
<dbReference type="AlphaFoldDB" id="A0AAV4U0C1"/>
<gene>
    <name evidence="1" type="ORF">CEXT_261181</name>
</gene>
<sequence>MEAQEGEEKPEPSVDQMSKGIVEMLNEFAINIGTHLFTPGRNDSSVKLQGSFLHTTKRGGLPQWIHPLCTRSGHLRSEDLRNRIKRPSSTSWARKFESGAMQGDWGRFMLYGRWSTVWSTFLPPHHVTSVPSFIPPFFFFRGGHALMRWNFHVREGLIFSERGHAARGWGWGFGKGIPPPFVPFPCPAEFAYLSKVPCRQKALLREINFISIFMQARGISNWKKEAREQRDRQRRGRCSSSHLLSTPSRILDRAHAGADSCVFFYGLQDAAGAGYITRMQIDAAVDHRWRVTSKTFFLHHHPTIL</sequence>
<protein>
    <submittedName>
        <fullName evidence="1">Uncharacterized protein</fullName>
    </submittedName>
</protein>
<evidence type="ECO:0000313" key="2">
    <source>
        <dbReference type="Proteomes" id="UP001054945"/>
    </source>
</evidence>
<reference evidence="1 2" key="1">
    <citation type="submission" date="2021-06" db="EMBL/GenBank/DDBJ databases">
        <title>Caerostris extrusa draft genome.</title>
        <authorList>
            <person name="Kono N."/>
            <person name="Arakawa K."/>
        </authorList>
    </citation>
    <scope>NUCLEOTIDE SEQUENCE [LARGE SCALE GENOMIC DNA]</scope>
</reference>
<organism evidence="1 2">
    <name type="scientific">Caerostris extrusa</name>
    <name type="common">Bark spider</name>
    <name type="synonym">Caerostris bankana</name>
    <dbReference type="NCBI Taxonomy" id="172846"/>
    <lineage>
        <taxon>Eukaryota</taxon>
        <taxon>Metazoa</taxon>
        <taxon>Ecdysozoa</taxon>
        <taxon>Arthropoda</taxon>
        <taxon>Chelicerata</taxon>
        <taxon>Arachnida</taxon>
        <taxon>Araneae</taxon>
        <taxon>Araneomorphae</taxon>
        <taxon>Entelegynae</taxon>
        <taxon>Araneoidea</taxon>
        <taxon>Araneidae</taxon>
        <taxon>Caerostris</taxon>
    </lineage>
</organism>
<proteinExistence type="predicted"/>
<dbReference type="EMBL" id="BPLR01012085">
    <property type="protein sequence ID" value="GIY51218.1"/>
    <property type="molecule type" value="Genomic_DNA"/>
</dbReference>
<accession>A0AAV4U0C1</accession>
<keyword evidence="2" id="KW-1185">Reference proteome</keyword>